<evidence type="ECO:0000259" key="6">
    <source>
        <dbReference type="Pfam" id="PF04055"/>
    </source>
</evidence>
<dbReference type="GO" id="GO:0051536">
    <property type="term" value="F:iron-sulfur cluster binding"/>
    <property type="evidence" value="ECO:0007669"/>
    <property type="project" value="UniProtKB-KW"/>
</dbReference>
<protein>
    <submittedName>
        <fullName evidence="8">Radical SAM/Cys-rich domain protein</fullName>
    </submittedName>
</protein>
<name>A0A7C4VZQ2_9BACT</name>
<evidence type="ECO:0000256" key="2">
    <source>
        <dbReference type="ARBA" id="ARBA00022691"/>
    </source>
</evidence>
<dbReference type="Pfam" id="PF04055">
    <property type="entry name" value="Radical_SAM"/>
    <property type="match status" value="1"/>
</dbReference>
<keyword evidence="4" id="KW-0408">Iron</keyword>
<sequence length="328" mass="36607">MQFTPPSHPADAFIDRLRACGHAPLRAAGIEILQMNITRRCNLSCKHCHVQAGPDRTEMMSRETMIHCMNAAVHRNITTIDITGGAPELHPDLEWLLDEAAALKKRLIVRSNLVVMLDPAYRRYLDVFAAHQVELVGSLPDYRPEKADRQRGAGTFAAAIEVIGELNQRSYGLPDSGLMLHLVHNPVGAYLPGPQSALETEYRRVLSDRYGLHFNTLFCLVNNPIGRYADYLKRGGNWSDYMRTLQCAFNIQTVGSLMCRTTLSVGWDGRLYDCDFNQMLDLTVNSGVPDHIENFDYHRLAEREVVVRSHCFACTAGAGSSCQGALTS</sequence>
<dbReference type="InterPro" id="IPR026351">
    <property type="entry name" value="rSAM_ArsS-like"/>
</dbReference>
<evidence type="ECO:0000256" key="3">
    <source>
        <dbReference type="ARBA" id="ARBA00022723"/>
    </source>
</evidence>
<evidence type="ECO:0000256" key="1">
    <source>
        <dbReference type="ARBA" id="ARBA00001966"/>
    </source>
</evidence>
<keyword evidence="3" id="KW-0479">Metal-binding</keyword>
<dbReference type="Pfam" id="PF12345">
    <property type="entry name" value="DUF3641"/>
    <property type="match status" value="1"/>
</dbReference>
<feature type="domain" description="Arsenosugar biosynthesis radical SAM protein ArsS-like C-terminal" evidence="7">
    <location>
        <begin position="191"/>
        <end position="325"/>
    </location>
</feature>
<reference evidence="8" key="1">
    <citation type="journal article" date="2020" name="mSystems">
        <title>Genome- and Community-Level Interaction Insights into Carbon Utilization and Element Cycling Functions of Hydrothermarchaeota in Hydrothermal Sediment.</title>
        <authorList>
            <person name="Zhou Z."/>
            <person name="Liu Y."/>
            <person name="Xu W."/>
            <person name="Pan J."/>
            <person name="Luo Z.H."/>
            <person name="Li M."/>
        </authorList>
    </citation>
    <scope>NUCLEOTIDE SEQUENCE [LARGE SCALE GENOMIC DNA]</scope>
    <source>
        <strain evidence="8">SpSt-477</strain>
    </source>
</reference>
<dbReference type="PANTHER" id="PTHR43728:SF1">
    <property type="entry name" value="FE-S OXIDOREDUCTASE"/>
    <property type="match status" value="1"/>
</dbReference>
<dbReference type="AlphaFoldDB" id="A0A7C4VZQ2"/>
<dbReference type="EMBL" id="DSUH01000262">
    <property type="protein sequence ID" value="HGU33455.1"/>
    <property type="molecule type" value="Genomic_DNA"/>
</dbReference>
<feature type="domain" description="Radical SAM core" evidence="6">
    <location>
        <begin position="35"/>
        <end position="169"/>
    </location>
</feature>
<dbReference type="GO" id="GO:0003824">
    <property type="term" value="F:catalytic activity"/>
    <property type="evidence" value="ECO:0007669"/>
    <property type="project" value="InterPro"/>
</dbReference>
<keyword evidence="2" id="KW-0949">S-adenosyl-L-methionine</keyword>
<evidence type="ECO:0000313" key="8">
    <source>
        <dbReference type="EMBL" id="HGU33455.1"/>
    </source>
</evidence>
<keyword evidence="5" id="KW-0411">Iron-sulfur</keyword>
<dbReference type="InterPro" id="IPR013785">
    <property type="entry name" value="Aldolase_TIM"/>
</dbReference>
<dbReference type="InterPro" id="IPR024521">
    <property type="entry name" value="ArsS-like_C"/>
</dbReference>
<evidence type="ECO:0000256" key="5">
    <source>
        <dbReference type="ARBA" id="ARBA00023014"/>
    </source>
</evidence>
<evidence type="ECO:0000259" key="7">
    <source>
        <dbReference type="Pfam" id="PF12345"/>
    </source>
</evidence>
<dbReference type="CDD" id="cd01335">
    <property type="entry name" value="Radical_SAM"/>
    <property type="match status" value="1"/>
</dbReference>
<dbReference type="SFLD" id="SFLDS00029">
    <property type="entry name" value="Radical_SAM"/>
    <property type="match status" value="1"/>
</dbReference>
<dbReference type="PANTHER" id="PTHR43728">
    <property type="entry name" value="SLR0304 PROTEIN"/>
    <property type="match status" value="1"/>
</dbReference>
<proteinExistence type="predicted"/>
<dbReference type="InterPro" id="IPR058240">
    <property type="entry name" value="rSAM_sf"/>
</dbReference>
<dbReference type="SFLD" id="SFLDG01067">
    <property type="entry name" value="SPASM/twitch_domain_containing"/>
    <property type="match status" value="1"/>
</dbReference>
<dbReference type="InterPro" id="IPR007197">
    <property type="entry name" value="rSAM"/>
</dbReference>
<dbReference type="SUPFAM" id="SSF102114">
    <property type="entry name" value="Radical SAM enzymes"/>
    <property type="match status" value="1"/>
</dbReference>
<evidence type="ECO:0000256" key="4">
    <source>
        <dbReference type="ARBA" id="ARBA00023004"/>
    </source>
</evidence>
<dbReference type="NCBIfam" id="TIGR04167">
    <property type="entry name" value="rSAM_SeCys"/>
    <property type="match status" value="1"/>
</dbReference>
<comment type="caution">
    <text evidence="8">The sequence shown here is derived from an EMBL/GenBank/DDBJ whole genome shotgun (WGS) entry which is preliminary data.</text>
</comment>
<gene>
    <name evidence="8" type="ORF">ENS29_11430</name>
</gene>
<organism evidence="8">
    <name type="scientific">Desulfatirhabdium butyrativorans</name>
    <dbReference type="NCBI Taxonomy" id="340467"/>
    <lineage>
        <taxon>Bacteria</taxon>
        <taxon>Pseudomonadati</taxon>
        <taxon>Thermodesulfobacteriota</taxon>
        <taxon>Desulfobacteria</taxon>
        <taxon>Desulfobacterales</taxon>
        <taxon>Desulfatirhabdiaceae</taxon>
        <taxon>Desulfatirhabdium</taxon>
    </lineage>
</organism>
<accession>A0A7C4VZQ2</accession>
<dbReference type="GO" id="GO:0046872">
    <property type="term" value="F:metal ion binding"/>
    <property type="evidence" value="ECO:0007669"/>
    <property type="project" value="UniProtKB-KW"/>
</dbReference>
<comment type="cofactor">
    <cofactor evidence="1">
        <name>[4Fe-4S] cluster</name>
        <dbReference type="ChEBI" id="CHEBI:49883"/>
    </cofactor>
</comment>
<dbReference type="Gene3D" id="3.20.20.70">
    <property type="entry name" value="Aldolase class I"/>
    <property type="match status" value="1"/>
</dbReference>